<feature type="compositionally biased region" description="Basic and acidic residues" evidence="8">
    <location>
        <begin position="132"/>
        <end position="142"/>
    </location>
</feature>
<feature type="compositionally biased region" description="Acidic residues" evidence="8">
    <location>
        <begin position="115"/>
        <end position="131"/>
    </location>
</feature>
<feature type="region of interest" description="Disordered" evidence="8">
    <location>
        <begin position="438"/>
        <end position="474"/>
    </location>
</feature>
<dbReference type="AlphaFoldDB" id="A0A8J6BVY3"/>
<dbReference type="GO" id="GO:0019205">
    <property type="term" value="F:nucleobase-containing compound kinase activity"/>
    <property type="evidence" value="ECO:0007669"/>
    <property type="project" value="InterPro"/>
</dbReference>
<dbReference type="PANTHER" id="PTHR23359">
    <property type="entry name" value="NUCLEOTIDE KINASE"/>
    <property type="match status" value="1"/>
</dbReference>
<organism evidence="9 10">
    <name type="scientific">Carpediemonas membranifera</name>
    <dbReference type="NCBI Taxonomy" id="201153"/>
    <lineage>
        <taxon>Eukaryota</taxon>
        <taxon>Metamonada</taxon>
        <taxon>Carpediemonas-like organisms</taxon>
        <taxon>Carpediemonas</taxon>
    </lineage>
</organism>
<reference evidence="9" key="1">
    <citation type="submission" date="2021-05" db="EMBL/GenBank/DDBJ databases">
        <title>A free-living protist that lacks canonical eukaryotic 1 DNA replication and segregation systems.</title>
        <authorList>
            <person name="Salas-Leiva D.E."/>
            <person name="Tromer E.C."/>
            <person name="Curtis B.A."/>
            <person name="Jerlstrom-Hultqvist J."/>
            <person name="Kolisko M."/>
            <person name="Yi Z."/>
            <person name="Salas-Leiva J.S."/>
            <person name="Gallot-Lavallee L."/>
            <person name="Kops G.J.P.L."/>
            <person name="Archibald J.M."/>
            <person name="Simpson A.G.B."/>
            <person name="Roger A.J."/>
        </authorList>
    </citation>
    <scope>NUCLEOTIDE SEQUENCE</scope>
    <source>
        <strain evidence="9">BICM</strain>
    </source>
</reference>
<dbReference type="CDD" id="cd22965">
    <property type="entry name" value="DD_DPY30_SDC1"/>
    <property type="match status" value="1"/>
</dbReference>
<dbReference type="OrthoDB" id="10262413at2759"/>
<evidence type="ECO:0000256" key="6">
    <source>
        <dbReference type="ARBA" id="ARBA00023242"/>
    </source>
</evidence>
<dbReference type="SUPFAM" id="SSF52540">
    <property type="entry name" value="P-loop containing nucleoside triphosphate hydrolases"/>
    <property type="match status" value="1"/>
</dbReference>
<dbReference type="Proteomes" id="UP000717585">
    <property type="component" value="Unassembled WGS sequence"/>
</dbReference>
<feature type="coiled-coil region" evidence="7">
    <location>
        <begin position="591"/>
        <end position="633"/>
    </location>
</feature>
<dbReference type="EMBL" id="JAHDYR010000047">
    <property type="protein sequence ID" value="KAG9391881.1"/>
    <property type="molecule type" value="Genomic_DNA"/>
</dbReference>
<accession>A0A8J6BVY3</accession>
<dbReference type="Gene3D" id="1.20.890.10">
    <property type="entry name" value="cAMP-dependent protein kinase regulatory subunit, dimerization-anchoring domain"/>
    <property type="match status" value="1"/>
</dbReference>
<dbReference type="Pfam" id="PF05186">
    <property type="entry name" value="Dpy-30"/>
    <property type="match status" value="1"/>
</dbReference>
<keyword evidence="5 9" id="KW-0418">Kinase</keyword>
<dbReference type="SUPFAM" id="SSF51735">
    <property type="entry name" value="NAD(P)-binding Rossmann-fold domains"/>
    <property type="match status" value="1"/>
</dbReference>
<dbReference type="InterPro" id="IPR000850">
    <property type="entry name" value="Adenylat/UMP-CMP_kin"/>
</dbReference>
<proteinExistence type="inferred from homology"/>
<feature type="compositionally biased region" description="Acidic residues" evidence="8">
    <location>
        <begin position="455"/>
        <end position="470"/>
    </location>
</feature>
<evidence type="ECO:0000256" key="8">
    <source>
        <dbReference type="SAM" id="MobiDB-lite"/>
    </source>
</evidence>
<dbReference type="InterPro" id="IPR027417">
    <property type="entry name" value="P-loop_NTPase"/>
</dbReference>
<name>A0A8J6BVY3_9EUKA</name>
<evidence type="ECO:0000256" key="2">
    <source>
        <dbReference type="ARBA" id="ARBA00010849"/>
    </source>
</evidence>
<gene>
    <name evidence="9" type="ORF">J8273_6835</name>
</gene>
<evidence type="ECO:0000313" key="10">
    <source>
        <dbReference type="Proteomes" id="UP000717585"/>
    </source>
</evidence>
<evidence type="ECO:0000256" key="1">
    <source>
        <dbReference type="ARBA" id="ARBA00004123"/>
    </source>
</evidence>
<keyword evidence="10" id="KW-1185">Reference proteome</keyword>
<feature type="region of interest" description="Disordered" evidence="8">
    <location>
        <begin position="112"/>
        <end position="142"/>
    </location>
</feature>
<dbReference type="GO" id="GO:0006139">
    <property type="term" value="P:nucleobase-containing compound metabolic process"/>
    <property type="evidence" value="ECO:0007669"/>
    <property type="project" value="InterPro"/>
</dbReference>
<dbReference type="GO" id="GO:0005524">
    <property type="term" value="F:ATP binding"/>
    <property type="evidence" value="ECO:0007669"/>
    <property type="project" value="InterPro"/>
</dbReference>
<comment type="subcellular location">
    <subcellularLocation>
        <location evidence="1">Nucleus</location>
    </subcellularLocation>
</comment>
<keyword evidence="6" id="KW-0539">Nucleus</keyword>
<sequence>MKVWISNLDTLAGRALTRSFFFIGAEVAGTILNEDDRSLIDERVQEIYEPSDDDDFLARVIDCSVIISSLHDPERAVSLAEHIAEFAPDKILITLSTIMTWANTQPYEQPVKDALDEEEEEEPEEEDEEEEGTPKEEKKPVLGISEDHYLDRKPHPAYTAHLSAERRIARKYRDGLPGFIVASGILYGAGEDSLHSMFKAAWEGGVVSVATPSDRILPLIHSTDFANTVVAATRDPPEGHYILATDTKLYTARAVADAIVDRLGVGSAVEEVPMDAALVAGMPLPLSVDINVFPGFVNELNIPRVAPEGFVPAINTAADEYLHCRGLEPLCVYITGQPGIGKTTTAEMVATEYGLTHLNLPTILAQVSERADKVGVQTKALLDQKKRIPAEQLAVIVRHYMVHTPAVVERGYVLDGYPKTAAEAKALFTVPHNTVSLDAGEQRAWEEEQEALREEEVEEEEEEDEDEDKEPSDLNGAAMAVSARTKKCVALPTIAIKLIAAPDVAKNRVMSIPKKDTVGTHHNEKDHGRRTTLYADNCGPSDGTEAKGPLAAVAELGSRFVCIDASNEDPEVVAKAMVDAIGVAHVYQPTRAELEAKEREEEAKRQAAREADEKAAAEEQARFEQEIEEARRSNAVRRDKIIEAEQAELEACATPLIQYLDNTVMNIVTEGLKQVAAERPENPIRALGEYLFRHVPTGNGYPDEEM</sequence>
<evidence type="ECO:0000256" key="5">
    <source>
        <dbReference type="ARBA" id="ARBA00022777"/>
    </source>
</evidence>
<dbReference type="GO" id="GO:0005634">
    <property type="term" value="C:nucleus"/>
    <property type="evidence" value="ECO:0007669"/>
    <property type="project" value="UniProtKB-SubCell"/>
</dbReference>
<evidence type="ECO:0000256" key="7">
    <source>
        <dbReference type="SAM" id="Coils"/>
    </source>
</evidence>
<dbReference type="Pfam" id="PF00406">
    <property type="entry name" value="ADK"/>
    <property type="match status" value="1"/>
</dbReference>
<dbReference type="Gene3D" id="3.40.50.300">
    <property type="entry name" value="P-loop containing nucleotide triphosphate hydrolases"/>
    <property type="match status" value="1"/>
</dbReference>
<dbReference type="InterPro" id="IPR049629">
    <property type="entry name" value="DPY30_SDC1_DD"/>
</dbReference>
<keyword evidence="7" id="KW-0175">Coiled coil</keyword>
<evidence type="ECO:0000256" key="3">
    <source>
        <dbReference type="ARBA" id="ARBA00022679"/>
    </source>
</evidence>
<dbReference type="InterPro" id="IPR036291">
    <property type="entry name" value="NAD(P)-bd_dom_sf"/>
</dbReference>
<comment type="caution">
    <text evidence="9">The sequence shown here is derived from an EMBL/GenBank/DDBJ whole genome shotgun (WGS) entry which is preliminary data.</text>
</comment>
<keyword evidence="3" id="KW-0808">Transferase</keyword>
<evidence type="ECO:0000313" key="9">
    <source>
        <dbReference type="EMBL" id="KAG9391881.1"/>
    </source>
</evidence>
<keyword evidence="4" id="KW-0547">Nucleotide-binding</keyword>
<dbReference type="PRINTS" id="PR00094">
    <property type="entry name" value="ADENYLTKNASE"/>
</dbReference>
<protein>
    <submittedName>
        <fullName evidence="9">Adenylate kinase/UMP-CMP kinase</fullName>
    </submittedName>
</protein>
<dbReference type="Gene3D" id="3.40.50.720">
    <property type="entry name" value="NAD(P)-binding Rossmann-like Domain"/>
    <property type="match status" value="1"/>
</dbReference>
<comment type="similarity">
    <text evidence="2">Belongs to the dpy-30 family.</text>
</comment>
<evidence type="ECO:0000256" key="4">
    <source>
        <dbReference type="ARBA" id="ARBA00022741"/>
    </source>
</evidence>
<dbReference type="InterPro" id="IPR007858">
    <property type="entry name" value="Dpy-30_motif"/>
</dbReference>
<feature type="compositionally biased region" description="Basic and acidic residues" evidence="8">
    <location>
        <begin position="440"/>
        <end position="454"/>
    </location>
</feature>